<protein>
    <submittedName>
        <fullName evidence="2">Ribonuclease HI</fullName>
    </submittedName>
</protein>
<sequence length="120" mass="13728">MTMPHSDIEEVLRLEWELQSAATRADPRRSIELLSPDFVEIGASGRRWDRATILDLLAEESGSDTAEIVVHDLHARVLTADVVQVFWVSERDGRRARRTSLWQRTPAGWRQTFHQGTPLP</sequence>
<evidence type="ECO:0000313" key="3">
    <source>
        <dbReference type="Proteomes" id="UP000004367"/>
    </source>
</evidence>
<name>H5UUP5_9MICO</name>
<evidence type="ECO:0000259" key="1">
    <source>
        <dbReference type="Pfam" id="PF14534"/>
    </source>
</evidence>
<dbReference type="Proteomes" id="UP000004367">
    <property type="component" value="Unassembled WGS sequence"/>
</dbReference>
<dbReference type="eggNOG" id="COG4994">
    <property type="taxonomic scope" value="Bacteria"/>
</dbReference>
<dbReference type="STRING" id="1089455.MOPEL_130_00600"/>
<dbReference type="AlphaFoldDB" id="H5UUP5"/>
<keyword evidence="3" id="KW-1185">Reference proteome</keyword>
<accession>H5UUP5</accession>
<evidence type="ECO:0000313" key="2">
    <source>
        <dbReference type="EMBL" id="GAB49453.1"/>
    </source>
</evidence>
<dbReference type="EMBL" id="BAFE01000089">
    <property type="protein sequence ID" value="GAB49453.1"/>
    <property type="molecule type" value="Genomic_DNA"/>
</dbReference>
<dbReference type="Gene3D" id="3.10.450.50">
    <property type="match status" value="1"/>
</dbReference>
<organism evidence="2 3">
    <name type="scientific">Mobilicoccus pelagius NBRC 104925</name>
    <dbReference type="NCBI Taxonomy" id="1089455"/>
    <lineage>
        <taxon>Bacteria</taxon>
        <taxon>Bacillati</taxon>
        <taxon>Actinomycetota</taxon>
        <taxon>Actinomycetes</taxon>
        <taxon>Micrococcales</taxon>
        <taxon>Dermatophilaceae</taxon>
        <taxon>Mobilicoccus</taxon>
    </lineage>
</organism>
<dbReference type="InterPro" id="IPR032710">
    <property type="entry name" value="NTF2-like_dom_sf"/>
</dbReference>
<dbReference type="RefSeq" id="WP_009483296.1">
    <property type="nucleotide sequence ID" value="NZ_BAFE01000089.1"/>
</dbReference>
<dbReference type="SUPFAM" id="SSF54427">
    <property type="entry name" value="NTF2-like"/>
    <property type="match status" value="1"/>
</dbReference>
<feature type="domain" description="DUF4440" evidence="1">
    <location>
        <begin position="12"/>
        <end position="110"/>
    </location>
</feature>
<proteinExistence type="predicted"/>
<comment type="caution">
    <text evidence="2">The sequence shown here is derived from an EMBL/GenBank/DDBJ whole genome shotgun (WGS) entry which is preliminary data.</text>
</comment>
<reference evidence="2 3" key="1">
    <citation type="submission" date="2012-02" db="EMBL/GenBank/DDBJ databases">
        <title>Whole genome shotgun sequence of Mobilicoccus pelagius NBRC 104925.</title>
        <authorList>
            <person name="Yoshida Y."/>
            <person name="Hosoyama A."/>
            <person name="Tsuchikane K."/>
            <person name="Katsumata H."/>
            <person name="Yamazaki S."/>
            <person name="Fujita N."/>
        </authorList>
    </citation>
    <scope>NUCLEOTIDE SEQUENCE [LARGE SCALE GENOMIC DNA]</scope>
    <source>
        <strain evidence="2 3">NBRC 104925</strain>
    </source>
</reference>
<dbReference type="InterPro" id="IPR027843">
    <property type="entry name" value="DUF4440"/>
</dbReference>
<dbReference type="OrthoDB" id="7845843at2"/>
<dbReference type="Pfam" id="PF14534">
    <property type="entry name" value="DUF4440"/>
    <property type="match status" value="1"/>
</dbReference>
<gene>
    <name evidence="2" type="primary">rnhA</name>
    <name evidence="2" type="ORF">MOPEL_130_00600</name>
</gene>